<dbReference type="NCBIfam" id="TIGR02342">
    <property type="entry name" value="chap_CCT_delta"/>
    <property type="match status" value="1"/>
</dbReference>
<dbReference type="GO" id="GO:0005737">
    <property type="term" value="C:cytoplasm"/>
    <property type="evidence" value="ECO:0007669"/>
    <property type="project" value="UniProtKB-SubCell"/>
</dbReference>
<evidence type="ECO:0000256" key="4">
    <source>
        <dbReference type="ARBA" id="ARBA00022490"/>
    </source>
</evidence>
<evidence type="ECO:0000256" key="5">
    <source>
        <dbReference type="ARBA" id="ARBA00022741"/>
    </source>
</evidence>
<dbReference type="InterPro" id="IPR012717">
    <property type="entry name" value="Chap_CCT_delta"/>
</dbReference>
<evidence type="ECO:0000256" key="7">
    <source>
        <dbReference type="ARBA" id="ARBA00023186"/>
    </source>
</evidence>
<dbReference type="InterPro" id="IPR002194">
    <property type="entry name" value="Chaperonin_TCP-1_CS"/>
</dbReference>
<keyword evidence="5 8" id="KW-0547">Nucleotide-binding</keyword>
<comment type="caution">
    <text evidence="10">The sequence shown here is derived from an EMBL/GenBank/DDBJ whole genome shotgun (WGS) entry which is preliminary data.</text>
</comment>
<keyword evidence="11" id="KW-1185">Reference proteome</keyword>
<dbReference type="FunFam" id="3.50.7.10:FF:000010">
    <property type="entry name" value="T-complex protein 1 subunit delta"/>
    <property type="match status" value="1"/>
</dbReference>
<dbReference type="InterPro" id="IPR053374">
    <property type="entry name" value="TCP-1_chaperonin"/>
</dbReference>
<sequence>MSDRGNAPFACRQTLFGRTHNAMAGRENNHRVNDRSQEKSVRECNIVAARAVADAVRTSLGPRGMDKMISSPQGEVIITNDGATILKQMEVSHPTAKMLVDLSKSQDIEAGDGTTTVTVIAGALLNAADILLKKGIHPTVISEGFLVAARKSETILESMSVPLDLANREELIKAASTSLNSKVISNNAQLLAPLAVDAMLSVIDPLTATNCDLRDIKVVKKLGGTIDDTELVHGLVFTQRVAHTAGGPTKVKDAKIGLIQFCLSAPKTDIEQNVVVSDYNQMDRILKEERKYILDLCKKIAKSGCNVLLIQKSILRDAVNELSLHFLAKMKILVIKDIERDEVEFICKTCGCLPVANIDTFHAEKLGKAELVEEVSTGEGKVVKITGVPNAGKTISLLCRASNKLVLDESERSLHDALCVLRCLVKKRYLTPGGGAPEMQLSYQLAKWANSLEGMVQYCVREFAQALEVVPYTLAENAGLDAIQVVTELRNRHAAGETSAGINVRKGRVSNILEENVVVPLLVHTSAINLATECVRLILKIDDVVVTR</sequence>
<accession>A0AB34IE59</accession>
<proteinExistence type="inferred from homology"/>
<keyword evidence="7 8" id="KW-0143">Chaperone</keyword>
<gene>
    <name evidence="10" type="ORF">AB1Y20_014636</name>
</gene>
<dbReference type="PROSITE" id="PS00995">
    <property type="entry name" value="TCP1_3"/>
    <property type="match status" value="1"/>
</dbReference>
<dbReference type="InterPro" id="IPR054827">
    <property type="entry name" value="thermosome_alpha"/>
</dbReference>
<dbReference type="Gene3D" id="3.30.260.10">
    <property type="entry name" value="TCP-1-like chaperonin intermediate domain"/>
    <property type="match status" value="1"/>
</dbReference>
<keyword evidence="6 8" id="KW-0067">ATP-binding</keyword>
<evidence type="ECO:0000256" key="3">
    <source>
        <dbReference type="ARBA" id="ARBA00016107"/>
    </source>
</evidence>
<comment type="subcellular location">
    <subcellularLocation>
        <location evidence="1">Cytoplasm</location>
    </subcellularLocation>
</comment>
<dbReference type="GO" id="GO:0140662">
    <property type="term" value="F:ATP-dependent protein folding chaperone"/>
    <property type="evidence" value="ECO:0007669"/>
    <property type="project" value="InterPro"/>
</dbReference>
<dbReference type="InterPro" id="IPR017998">
    <property type="entry name" value="Chaperone_TCP-1"/>
</dbReference>
<dbReference type="PROSITE" id="PS00751">
    <property type="entry name" value="TCP1_2"/>
    <property type="match status" value="1"/>
</dbReference>
<name>A0AB34IE59_PRYPA</name>
<dbReference type="Pfam" id="PF00118">
    <property type="entry name" value="Cpn60_TCP1"/>
    <property type="match status" value="1"/>
</dbReference>
<reference evidence="10 11" key="1">
    <citation type="journal article" date="2024" name="Science">
        <title>Giant polyketide synthase enzymes in the biosynthesis of giant marine polyether toxins.</title>
        <authorList>
            <person name="Fallon T.R."/>
            <person name="Shende V.V."/>
            <person name="Wierzbicki I.H."/>
            <person name="Pendleton A.L."/>
            <person name="Watervoot N.F."/>
            <person name="Auber R.P."/>
            <person name="Gonzalez D.J."/>
            <person name="Wisecaver J.H."/>
            <person name="Moore B.S."/>
        </authorList>
    </citation>
    <scope>NUCLEOTIDE SEQUENCE [LARGE SCALE GENOMIC DNA]</scope>
    <source>
        <strain evidence="10 11">12B1</strain>
    </source>
</reference>
<dbReference type="SUPFAM" id="SSF48592">
    <property type="entry name" value="GroEL equatorial domain-like"/>
    <property type="match status" value="1"/>
</dbReference>
<dbReference type="PANTHER" id="PTHR11353">
    <property type="entry name" value="CHAPERONIN"/>
    <property type="match status" value="1"/>
</dbReference>
<evidence type="ECO:0000256" key="1">
    <source>
        <dbReference type="ARBA" id="ARBA00004496"/>
    </source>
</evidence>
<dbReference type="Proteomes" id="UP001515480">
    <property type="component" value="Unassembled WGS sequence"/>
</dbReference>
<dbReference type="EMBL" id="JBGBPQ010000030">
    <property type="protein sequence ID" value="KAL1495999.1"/>
    <property type="molecule type" value="Genomic_DNA"/>
</dbReference>
<evidence type="ECO:0000256" key="6">
    <source>
        <dbReference type="ARBA" id="ARBA00022840"/>
    </source>
</evidence>
<protein>
    <recommendedName>
        <fullName evidence="3 9">T-complex protein 1 subunit delta</fullName>
    </recommendedName>
</protein>
<dbReference type="NCBIfam" id="NF041082">
    <property type="entry name" value="thermosome_alpha"/>
    <property type="match status" value="1"/>
</dbReference>
<dbReference type="Gene3D" id="3.50.7.10">
    <property type="entry name" value="GroEL"/>
    <property type="match status" value="1"/>
</dbReference>
<dbReference type="AlphaFoldDB" id="A0AB34IE59"/>
<evidence type="ECO:0000256" key="2">
    <source>
        <dbReference type="ARBA" id="ARBA00008020"/>
    </source>
</evidence>
<dbReference type="SUPFAM" id="SSF52029">
    <property type="entry name" value="GroEL apical domain-like"/>
    <property type="match status" value="1"/>
</dbReference>
<dbReference type="PROSITE" id="PS00750">
    <property type="entry name" value="TCP1_1"/>
    <property type="match status" value="1"/>
</dbReference>
<dbReference type="InterPro" id="IPR027409">
    <property type="entry name" value="GroEL-like_apical_dom_sf"/>
</dbReference>
<evidence type="ECO:0000256" key="8">
    <source>
        <dbReference type="RuleBase" id="RU004187"/>
    </source>
</evidence>
<comment type="similarity">
    <text evidence="2 8">Belongs to the TCP-1 chaperonin family.</text>
</comment>
<organism evidence="10 11">
    <name type="scientific">Prymnesium parvum</name>
    <name type="common">Toxic golden alga</name>
    <dbReference type="NCBI Taxonomy" id="97485"/>
    <lineage>
        <taxon>Eukaryota</taxon>
        <taxon>Haptista</taxon>
        <taxon>Haptophyta</taxon>
        <taxon>Prymnesiophyceae</taxon>
        <taxon>Prymnesiales</taxon>
        <taxon>Prymnesiaceae</taxon>
        <taxon>Prymnesium</taxon>
    </lineage>
</organism>
<evidence type="ECO:0000313" key="11">
    <source>
        <dbReference type="Proteomes" id="UP001515480"/>
    </source>
</evidence>
<dbReference type="NCBIfam" id="NF041083">
    <property type="entry name" value="thermosome_beta"/>
    <property type="match status" value="1"/>
</dbReference>
<dbReference type="GO" id="GO:0016887">
    <property type="term" value="F:ATP hydrolysis activity"/>
    <property type="evidence" value="ECO:0007669"/>
    <property type="project" value="InterPro"/>
</dbReference>
<dbReference type="GO" id="GO:0051082">
    <property type="term" value="F:unfolded protein binding"/>
    <property type="evidence" value="ECO:0007669"/>
    <property type="project" value="InterPro"/>
</dbReference>
<dbReference type="PRINTS" id="PR00304">
    <property type="entry name" value="TCOMPLEXTCP1"/>
</dbReference>
<dbReference type="Gene3D" id="1.10.560.10">
    <property type="entry name" value="GroEL-like equatorial domain"/>
    <property type="match status" value="1"/>
</dbReference>
<dbReference type="SUPFAM" id="SSF54849">
    <property type="entry name" value="GroEL-intermediate domain like"/>
    <property type="match status" value="1"/>
</dbReference>
<dbReference type="CDD" id="cd03338">
    <property type="entry name" value="TCP1_delta"/>
    <property type="match status" value="1"/>
</dbReference>
<dbReference type="InterPro" id="IPR027410">
    <property type="entry name" value="TCP-1-like_intermed_sf"/>
</dbReference>
<dbReference type="InterPro" id="IPR027413">
    <property type="entry name" value="GROEL-like_equatorial_sf"/>
</dbReference>
<evidence type="ECO:0000256" key="9">
    <source>
        <dbReference type="RuleBase" id="RU004192"/>
    </source>
</evidence>
<keyword evidence="4" id="KW-0963">Cytoplasm</keyword>
<evidence type="ECO:0000313" key="10">
    <source>
        <dbReference type="EMBL" id="KAL1495999.1"/>
    </source>
</evidence>
<dbReference type="GO" id="GO:0005524">
    <property type="term" value="F:ATP binding"/>
    <property type="evidence" value="ECO:0007669"/>
    <property type="project" value="UniProtKB-KW"/>
</dbReference>
<dbReference type="InterPro" id="IPR002423">
    <property type="entry name" value="Cpn60/GroEL/TCP-1"/>
</dbReference>